<dbReference type="PRINTS" id="PR00081">
    <property type="entry name" value="GDHRDH"/>
</dbReference>
<dbReference type="PRINTS" id="PR00080">
    <property type="entry name" value="SDRFAMILY"/>
</dbReference>
<dbReference type="InterPro" id="IPR036291">
    <property type="entry name" value="NAD(P)-bd_dom_sf"/>
</dbReference>
<evidence type="ECO:0000256" key="1">
    <source>
        <dbReference type="ARBA" id="ARBA00006484"/>
    </source>
</evidence>
<dbReference type="InterPro" id="IPR045313">
    <property type="entry name" value="CBR1-like"/>
</dbReference>
<dbReference type="Pfam" id="PF00106">
    <property type="entry name" value="adh_short"/>
    <property type="match status" value="2"/>
</dbReference>
<dbReference type="GO" id="GO:0016020">
    <property type="term" value="C:membrane"/>
    <property type="evidence" value="ECO:0007669"/>
    <property type="project" value="TreeGrafter"/>
</dbReference>
<dbReference type="GO" id="GO:0016616">
    <property type="term" value="F:oxidoreductase activity, acting on the CH-OH group of donors, NAD or NADP as acceptor"/>
    <property type="evidence" value="ECO:0007669"/>
    <property type="project" value="InterPro"/>
</dbReference>
<comment type="caution">
    <text evidence="4">The sequence shown here is derived from an EMBL/GenBank/DDBJ whole genome shotgun (WGS) entry which is preliminary data.</text>
</comment>
<dbReference type="Gene3D" id="3.40.50.720">
    <property type="entry name" value="NAD(P)-binding Rossmann-like Domain"/>
    <property type="match status" value="2"/>
</dbReference>
<accession>A0A3S3NNN9</accession>
<gene>
    <name evidence="4" type="ORF">CKAN_00036500</name>
</gene>
<sequence length="595" mass="64150">MEGQTISHAVANRCAVVTGANKGIGLGICRQLASNGIMVILTSRDEKNGLEAVRQLKESGLSNVVFHQLDVKDSVSISSLADFIKAQFGKLDILVNNAGDGGFIGDADALRALNLGADPFEGEKPSLIMGIVRQTYEKAEECLAVNYYGCKGVTEALIPLLLLSNSARIVNVSSEMGRLKLISNESAKEVLGATDGLTEEKVDEVLQWFLKDFKDDLLEPKGWPTFMSAYVLSKAALNAYTRILAKKFPTFRINCVHPGFVKTDINFNHGVLTVEEGAKGPVMLALLPADGPTEMEGQTISHAVAERCAVVTGANKGIGLGICRQLASNGIMVILTARDEKRGLEAVKQLKESGLSNVVFHQLDVKDSVSIASLADFIKTQFGKLDILVNNAGDGGIIADGDALRAMNLAVEEEKAGLLKGVMQQTYEKAEECIAIYYYGCKGVTEALIPLLLLSDSARIVNVSSDLGQLKFFSNELAKEVLGAADGLTEKVDEVLRWFLKDFKDFLEPKGWPTFMTAYSVSKAALNAYTRILAKKFPTFHINCISTPGFVKTDINFNAGILTVEEGAKGPVMLALIPDDGPTGLFFNQMGVSTY</sequence>
<evidence type="ECO:0000313" key="4">
    <source>
        <dbReference type="EMBL" id="RWR72159.1"/>
    </source>
</evidence>
<evidence type="ECO:0000313" key="5">
    <source>
        <dbReference type="Proteomes" id="UP000283530"/>
    </source>
</evidence>
<keyword evidence="2" id="KW-0521">NADP</keyword>
<keyword evidence="3" id="KW-0560">Oxidoreductase</keyword>
<keyword evidence="5" id="KW-1185">Reference proteome</keyword>
<dbReference type="PANTHER" id="PTHR43490:SF98">
    <property type="entry name" value="OS02G0640600 PROTEIN"/>
    <property type="match status" value="1"/>
</dbReference>
<dbReference type="OrthoDB" id="1933717at2759"/>
<dbReference type="EMBL" id="QPKB01000001">
    <property type="protein sequence ID" value="RWR72159.1"/>
    <property type="molecule type" value="Genomic_DNA"/>
</dbReference>
<dbReference type="FunFam" id="3.40.50.720:FF:000312">
    <property type="entry name" value="(+)-neomenthol dehydrogenase"/>
    <property type="match status" value="1"/>
</dbReference>
<reference evidence="4 5" key="1">
    <citation type="journal article" date="2019" name="Nat. Plants">
        <title>Stout camphor tree genome fills gaps in understanding of flowering plant genome evolution.</title>
        <authorList>
            <person name="Chaw S.M."/>
            <person name="Liu Y.C."/>
            <person name="Wu Y.W."/>
            <person name="Wang H.Y."/>
            <person name="Lin C.I."/>
            <person name="Wu C.S."/>
            <person name="Ke H.M."/>
            <person name="Chang L.Y."/>
            <person name="Hsu C.Y."/>
            <person name="Yang H.T."/>
            <person name="Sudianto E."/>
            <person name="Hsu M.H."/>
            <person name="Wu K.P."/>
            <person name="Wang L.N."/>
            <person name="Leebens-Mack J.H."/>
            <person name="Tsai I.J."/>
        </authorList>
    </citation>
    <scope>NUCLEOTIDE SEQUENCE [LARGE SCALE GENOMIC DNA]</scope>
    <source>
        <strain evidence="5">cv. Chaw 1501</strain>
        <tissue evidence="4">Young leaves</tissue>
    </source>
</reference>
<proteinExistence type="inferred from homology"/>
<name>A0A3S3NNN9_9MAGN</name>
<protein>
    <submittedName>
        <fullName evidence="4">Short-chain dehydrogenase/reductase SDR</fullName>
    </submittedName>
</protein>
<dbReference type="PANTHER" id="PTHR43490">
    <property type="entry name" value="(+)-NEOMENTHOL DEHYDROGENASE"/>
    <property type="match status" value="1"/>
</dbReference>
<organism evidence="4 5">
    <name type="scientific">Cinnamomum micranthum f. kanehirae</name>
    <dbReference type="NCBI Taxonomy" id="337451"/>
    <lineage>
        <taxon>Eukaryota</taxon>
        <taxon>Viridiplantae</taxon>
        <taxon>Streptophyta</taxon>
        <taxon>Embryophyta</taxon>
        <taxon>Tracheophyta</taxon>
        <taxon>Spermatophyta</taxon>
        <taxon>Magnoliopsida</taxon>
        <taxon>Magnoliidae</taxon>
        <taxon>Laurales</taxon>
        <taxon>Lauraceae</taxon>
        <taxon>Cinnamomum</taxon>
    </lineage>
</organism>
<dbReference type="InterPro" id="IPR002347">
    <property type="entry name" value="SDR_fam"/>
</dbReference>
<dbReference type="SUPFAM" id="SSF51735">
    <property type="entry name" value="NAD(P)-binding Rossmann-fold domains"/>
    <property type="match status" value="2"/>
</dbReference>
<dbReference type="STRING" id="337451.A0A3S3NNN9"/>
<dbReference type="CDD" id="cd05324">
    <property type="entry name" value="carb_red_PTCR-like_SDR_c"/>
    <property type="match status" value="2"/>
</dbReference>
<dbReference type="AlphaFoldDB" id="A0A3S3NNN9"/>
<comment type="similarity">
    <text evidence="1">Belongs to the short-chain dehydrogenases/reductases (SDR) family.</text>
</comment>
<evidence type="ECO:0000256" key="3">
    <source>
        <dbReference type="ARBA" id="ARBA00023002"/>
    </source>
</evidence>
<dbReference type="Proteomes" id="UP000283530">
    <property type="component" value="Unassembled WGS sequence"/>
</dbReference>
<evidence type="ECO:0000256" key="2">
    <source>
        <dbReference type="ARBA" id="ARBA00022857"/>
    </source>
</evidence>